<dbReference type="Proteomes" id="UP000199614">
    <property type="component" value="Unassembled WGS sequence"/>
</dbReference>
<evidence type="ECO:0000313" key="6">
    <source>
        <dbReference type="EMBL" id="SFN24758.1"/>
    </source>
</evidence>
<keyword evidence="7" id="KW-1185">Reference proteome</keyword>
<evidence type="ECO:0000256" key="3">
    <source>
        <dbReference type="ARBA" id="ARBA00023125"/>
    </source>
</evidence>
<dbReference type="EMBL" id="FOUY01000011">
    <property type="protein sequence ID" value="SFN24758.1"/>
    <property type="molecule type" value="Genomic_DNA"/>
</dbReference>
<evidence type="ECO:0000259" key="5">
    <source>
        <dbReference type="PROSITE" id="PS50931"/>
    </source>
</evidence>
<dbReference type="OrthoDB" id="8417889at2"/>
<keyword evidence="3 6" id="KW-0238">DNA-binding</keyword>
<dbReference type="SUPFAM" id="SSF53850">
    <property type="entry name" value="Periplasmic binding protein-like II"/>
    <property type="match status" value="1"/>
</dbReference>
<dbReference type="InterPro" id="IPR036390">
    <property type="entry name" value="WH_DNA-bd_sf"/>
</dbReference>
<dbReference type="InterPro" id="IPR000847">
    <property type="entry name" value="LysR_HTH_N"/>
</dbReference>
<dbReference type="GO" id="GO:0003677">
    <property type="term" value="F:DNA binding"/>
    <property type="evidence" value="ECO:0007669"/>
    <property type="project" value="UniProtKB-KW"/>
</dbReference>
<dbReference type="SUPFAM" id="SSF46785">
    <property type="entry name" value="Winged helix' DNA-binding domain"/>
    <property type="match status" value="1"/>
</dbReference>
<evidence type="ECO:0000256" key="2">
    <source>
        <dbReference type="ARBA" id="ARBA00023015"/>
    </source>
</evidence>
<dbReference type="PANTHER" id="PTHR30419">
    <property type="entry name" value="HTH-TYPE TRANSCRIPTIONAL REGULATOR YBHD"/>
    <property type="match status" value="1"/>
</dbReference>
<reference evidence="6 7" key="1">
    <citation type="submission" date="2016-10" db="EMBL/GenBank/DDBJ databases">
        <authorList>
            <person name="de Groot N.N."/>
        </authorList>
    </citation>
    <scope>NUCLEOTIDE SEQUENCE [LARGE SCALE GENOMIC DNA]</scope>
    <source>
        <strain evidence="6 7">CGMCC 4.1877</strain>
    </source>
</reference>
<dbReference type="PRINTS" id="PR00039">
    <property type="entry name" value="HTHLYSR"/>
</dbReference>
<dbReference type="PROSITE" id="PS50931">
    <property type="entry name" value="HTH_LYSR"/>
    <property type="match status" value="1"/>
</dbReference>
<dbReference type="InterPro" id="IPR005119">
    <property type="entry name" value="LysR_subst-bd"/>
</dbReference>
<gene>
    <name evidence="6" type="ORF">SAMN05216207_101136</name>
</gene>
<accession>A0A1I4XFR2</accession>
<evidence type="ECO:0000256" key="4">
    <source>
        <dbReference type="ARBA" id="ARBA00023163"/>
    </source>
</evidence>
<comment type="similarity">
    <text evidence="1">Belongs to the LysR transcriptional regulatory family.</text>
</comment>
<organism evidence="6 7">
    <name type="scientific">Pseudonocardia ammonioxydans</name>
    <dbReference type="NCBI Taxonomy" id="260086"/>
    <lineage>
        <taxon>Bacteria</taxon>
        <taxon>Bacillati</taxon>
        <taxon>Actinomycetota</taxon>
        <taxon>Actinomycetes</taxon>
        <taxon>Pseudonocardiales</taxon>
        <taxon>Pseudonocardiaceae</taxon>
        <taxon>Pseudonocardia</taxon>
    </lineage>
</organism>
<keyword evidence="4" id="KW-0804">Transcription</keyword>
<dbReference type="STRING" id="260086.SAMN05216207_101136"/>
<proteinExistence type="inferred from homology"/>
<dbReference type="InterPro" id="IPR036388">
    <property type="entry name" value="WH-like_DNA-bd_sf"/>
</dbReference>
<evidence type="ECO:0000256" key="1">
    <source>
        <dbReference type="ARBA" id="ARBA00009437"/>
    </source>
</evidence>
<dbReference type="InterPro" id="IPR050950">
    <property type="entry name" value="HTH-type_LysR_regulators"/>
</dbReference>
<evidence type="ECO:0000313" key="7">
    <source>
        <dbReference type="Proteomes" id="UP000199614"/>
    </source>
</evidence>
<protein>
    <submittedName>
        <fullName evidence="6">DNA-binding transcriptional regulator, LysR family</fullName>
    </submittedName>
</protein>
<dbReference type="PANTHER" id="PTHR30419:SF8">
    <property type="entry name" value="NITROGEN ASSIMILATION TRANSCRIPTIONAL ACTIVATOR-RELATED"/>
    <property type="match status" value="1"/>
</dbReference>
<dbReference type="GO" id="GO:0003700">
    <property type="term" value="F:DNA-binding transcription factor activity"/>
    <property type="evidence" value="ECO:0007669"/>
    <property type="project" value="InterPro"/>
</dbReference>
<sequence length="307" mass="32976">MKLRHLVLVDALSERGSVVGAAAALHVTQPVVTRRLHELEAILGVALYERGPRGITPTEFGLAFTDHARAVLAQLTQAVRHVEEIADATRGHVVAGTHLAGSNLLIPRAIVHLKRRHPDLGVTVREGTPESLLIDLTAGRVDVVVGRLGGPGAENIRRTPLYDEKIQIITGARHPLAVREQVTLDDLEGYPWILPGSETRLRQELEAYFAGHGLEPPRNRVETTSFLTVRQLLIETDMIAALPGLIGADDPRLTALPISLEGVGHSVGMTLATDRRLSPATQALVTSLRTVAAEIADGAPGDDVQKA</sequence>
<dbReference type="Pfam" id="PF00126">
    <property type="entry name" value="HTH_1"/>
    <property type="match status" value="1"/>
</dbReference>
<dbReference type="AlphaFoldDB" id="A0A1I4XFR2"/>
<dbReference type="Gene3D" id="1.10.10.10">
    <property type="entry name" value="Winged helix-like DNA-binding domain superfamily/Winged helix DNA-binding domain"/>
    <property type="match status" value="1"/>
</dbReference>
<feature type="domain" description="HTH lysR-type" evidence="5">
    <location>
        <begin position="1"/>
        <end position="58"/>
    </location>
</feature>
<dbReference type="GO" id="GO:0005829">
    <property type="term" value="C:cytosol"/>
    <property type="evidence" value="ECO:0007669"/>
    <property type="project" value="TreeGrafter"/>
</dbReference>
<keyword evidence="2" id="KW-0805">Transcription regulation</keyword>
<dbReference type="Gene3D" id="3.40.190.290">
    <property type="match status" value="1"/>
</dbReference>
<dbReference type="Pfam" id="PF03466">
    <property type="entry name" value="LysR_substrate"/>
    <property type="match status" value="1"/>
</dbReference>
<name>A0A1I4XFR2_PSUAM</name>